<gene>
    <name evidence="3" type="primary">pilV</name>
    <name evidence="3" type="ORF">FCS21_06275</name>
</gene>
<keyword evidence="4" id="KW-1185">Reference proteome</keyword>
<dbReference type="Proteomes" id="UP000307702">
    <property type="component" value="Unassembled WGS sequence"/>
</dbReference>
<dbReference type="InterPro" id="IPR012902">
    <property type="entry name" value="N_methyl_site"/>
</dbReference>
<feature type="domain" description="Type IV pilin Tt1218-like" evidence="2">
    <location>
        <begin position="38"/>
        <end position="112"/>
    </location>
</feature>
<dbReference type="AlphaFoldDB" id="A0A8H2JQ93"/>
<dbReference type="EMBL" id="SZVP01000004">
    <property type="protein sequence ID" value="TMM45928.1"/>
    <property type="molecule type" value="Genomic_DNA"/>
</dbReference>
<keyword evidence="1" id="KW-0472">Membrane</keyword>
<comment type="caution">
    <text evidence="3">The sequence shown here is derived from an EMBL/GenBank/DDBJ whole genome shotgun (WGS) entry which is preliminary data.</text>
</comment>
<sequence>MSKLSMLSRHQHNQNGMTFLEVLIALVIMVTGILGAVAMQITAKQGSFDAMQRSLASSLAQDIIARIRANNPDNLAAYAANDYGVTLNAEPGLRCKAANALCTPAQMVTNDIYEWELALVGGNVTAGGKNSGGLIGGRGCIAQNGNALTVVVSWQGREEIKDSKKSAGCGTAGNKRRQVVVQAFII</sequence>
<organism evidence="3 4">
    <name type="scientific">Colwellia ponticola</name>
    <dbReference type="NCBI Taxonomy" id="2304625"/>
    <lineage>
        <taxon>Bacteria</taxon>
        <taxon>Pseudomonadati</taxon>
        <taxon>Pseudomonadota</taxon>
        <taxon>Gammaproteobacteria</taxon>
        <taxon>Alteromonadales</taxon>
        <taxon>Colwelliaceae</taxon>
        <taxon>Colwellia</taxon>
    </lineage>
</organism>
<dbReference type="Pfam" id="PF07963">
    <property type="entry name" value="N_methyl"/>
    <property type="match status" value="1"/>
</dbReference>
<dbReference type="NCBIfam" id="TIGR02532">
    <property type="entry name" value="IV_pilin_GFxxxE"/>
    <property type="match status" value="1"/>
</dbReference>
<protein>
    <submittedName>
        <fullName evidence="3">Type IV pilus modification protein PilV</fullName>
    </submittedName>
</protein>
<evidence type="ECO:0000259" key="2">
    <source>
        <dbReference type="Pfam" id="PF22150"/>
    </source>
</evidence>
<keyword evidence="1" id="KW-0812">Transmembrane</keyword>
<dbReference type="OrthoDB" id="5741561at2"/>
<evidence type="ECO:0000313" key="4">
    <source>
        <dbReference type="Proteomes" id="UP000307702"/>
    </source>
</evidence>
<keyword evidence="1" id="KW-1133">Transmembrane helix</keyword>
<evidence type="ECO:0000313" key="3">
    <source>
        <dbReference type="EMBL" id="TMM45928.1"/>
    </source>
</evidence>
<dbReference type="InterPro" id="IPR054402">
    <property type="entry name" value="Tt1218-like_dom"/>
</dbReference>
<reference evidence="3 4" key="1">
    <citation type="submission" date="2019-05" db="EMBL/GenBank/DDBJ databases">
        <title>Colwellia ponticola sp. nov., isolated from seawater.</title>
        <authorList>
            <person name="Yoon J.-H."/>
        </authorList>
    </citation>
    <scope>NUCLEOTIDE SEQUENCE [LARGE SCALE GENOMIC DNA]</scope>
    <source>
        <strain evidence="3 4">OISW-25</strain>
    </source>
</reference>
<dbReference type="InterPro" id="IPR013362">
    <property type="entry name" value="Pilus_4_PilV"/>
</dbReference>
<name>A0A8H2JQ93_9GAMM</name>
<dbReference type="RefSeq" id="WP_138621554.1">
    <property type="nucleotide sequence ID" value="NZ_SZVP01000004.1"/>
</dbReference>
<dbReference type="Pfam" id="PF22150">
    <property type="entry name" value="Tt1218-like"/>
    <property type="match status" value="1"/>
</dbReference>
<dbReference type="NCBIfam" id="TIGR02523">
    <property type="entry name" value="type_IV_pilV"/>
    <property type="match status" value="1"/>
</dbReference>
<accession>A0A8H2JQ93</accession>
<evidence type="ECO:0000256" key="1">
    <source>
        <dbReference type="SAM" id="Phobius"/>
    </source>
</evidence>
<feature type="transmembrane region" description="Helical" evidence="1">
    <location>
        <begin position="20"/>
        <end position="43"/>
    </location>
</feature>
<proteinExistence type="predicted"/>